<gene>
    <name evidence="1" type="ORF">BU26DRAFT_423600</name>
</gene>
<dbReference type="EMBL" id="ML987193">
    <property type="protein sequence ID" value="KAF2250727.1"/>
    <property type="molecule type" value="Genomic_DNA"/>
</dbReference>
<keyword evidence="2" id="KW-1185">Reference proteome</keyword>
<dbReference type="RefSeq" id="XP_033685731.1">
    <property type="nucleotide sequence ID" value="XM_033823518.1"/>
</dbReference>
<dbReference type="AlphaFoldDB" id="A0A6A6IKK2"/>
<dbReference type="OrthoDB" id="21502at2759"/>
<dbReference type="Proteomes" id="UP000800094">
    <property type="component" value="Unassembled WGS sequence"/>
</dbReference>
<reference evidence="1" key="1">
    <citation type="journal article" date="2020" name="Stud. Mycol.">
        <title>101 Dothideomycetes genomes: a test case for predicting lifestyles and emergence of pathogens.</title>
        <authorList>
            <person name="Haridas S."/>
            <person name="Albert R."/>
            <person name="Binder M."/>
            <person name="Bloem J."/>
            <person name="Labutti K."/>
            <person name="Salamov A."/>
            <person name="Andreopoulos B."/>
            <person name="Baker S."/>
            <person name="Barry K."/>
            <person name="Bills G."/>
            <person name="Bluhm B."/>
            <person name="Cannon C."/>
            <person name="Castanera R."/>
            <person name="Culley D."/>
            <person name="Daum C."/>
            <person name="Ezra D."/>
            <person name="Gonzalez J."/>
            <person name="Henrissat B."/>
            <person name="Kuo A."/>
            <person name="Liang C."/>
            <person name="Lipzen A."/>
            <person name="Lutzoni F."/>
            <person name="Magnuson J."/>
            <person name="Mondo S."/>
            <person name="Nolan M."/>
            <person name="Ohm R."/>
            <person name="Pangilinan J."/>
            <person name="Park H.-J."/>
            <person name="Ramirez L."/>
            <person name="Alfaro M."/>
            <person name="Sun H."/>
            <person name="Tritt A."/>
            <person name="Yoshinaga Y."/>
            <person name="Zwiers L.-H."/>
            <person name="Turgeon B."/>
            <person name="Goodwin S."/>
            <person name="Spatafora J."/>
            <person name="Crous P."/>
            <person name="Grigoriev I."/>
        </authorList>
    </citation>
    <scope>NUCLEOTIDE SEQUENCE</scope>
    <source>
        <strain evidence="1">CBS 122368</strain>
    </source>
</reference>
<evidence type="ECO:0008006" key="3">
    <source>
        <dbReference type="Google" id="ProtNLM"/>
    </source>
</evidence>
<dbReference type="Pfam" id="PF02458">
    <property type="entry name" value="Transferase"/>
    <property type="match status" value="1"/>
</dbReference>
<proteinExistence type="predicted"/>
<sequence>MSESGDKIVPLHHFDDGPLWRAFILYSLFVLDHVLDAEKLRTSLERLIRKKGWQKLGARLKQNRDGRLEYHLPASFTYERHALAYSHVEYEIDAADHPVASRLPRPTAAPAIVGDPDDFYALMRPPGGPTSLADYIDVDRPQLGLHIVSFSDTTLVSLYWPHTLFDAMGKKALLDAWTLMIQGREDEVEAPYGTDFDPLDTLGTDPAQAHRLEGQRMGLLGLLGYALRQIPSFLAKQENRMVCVPASFLKKLRETAIADLAAARKDDQTKEEPFLSEGDVLCAWWTRLAIAHLPPSSTRTVALYNAYDIRKALWPDLLPRNASYVSNAIGFIHVLLPAQDIVSKPLSHVASAIRSAIDELGARQQVEAFFAMQRASRWGLQPFFGDSGMHMVTYSNWTKARLFELDFSAAVVGEKGVAAARDGSVGRPRYIQNSQFGLTLPNGYLISGKDGRGNYWLSGYMNKGHWGQIEELLAREEFGGM</sequence>
<evidence type="ECO:0000313" key="2">
    <source>
        <dbReference type="Proteomes" id="UP000800094"/>
    </source>
</evidence>
<dbReference type="InterPro" id="IPR023213">
    <property type="entry name" value="CAT-like_dom_sf"/>
</dbReference>
<dbReference type="Gene3D" id="3.30.559.10">
    <property type="entry name" value="Chloramphenicol acetyltransferase-like domain"/>
    <property type="match status" value="2"/>
</dbReference>
<dbReference type="GeneID" id="54576848"/>
<accession>A0A6A6IKK2</accession>
<name>A0A6A6IKK2_9PLEO</name>
<organism evidence="1 2">
    <name type="scientific">Trematosphaeria pertusa</name>
    <dbReference type="NCBI Taxonomy" id="390896"/>
    <lineage>
        <taxon>Eukaryota</taxon>
        <taxon>Fungi</taxon>
        <taxon>Dikarya</taxon>
        <taxon>Ascomycota</taxon>
        <taxon>Pezizomycotina</taxon>
        <taxon>Dothideomycetes</taxon>
        <taxon>Pleosporomycetidae</taxon>
        <taxon>Pleosporales</taxon>
        <taxon>Massarineae</taxon>
        <taxon>Trematosphaeriaceae</taxon>
        <taxon>Trematosphaeria</taxon>
    </lineage>
</organism>
<protein>
    <recommendedName>
        <fullName evidence="3">LysR family regulatory protein</fullName>
    </recommendedName>
</protein>
<evidence type="ECO:0000313" key="1">
    <source>
        <dbReference type="EMBL" id="KAF2250727.1"/>
    </source>
</evidence>